<accession>A0ABP0PF05</accession>
<dbReference type="InterPro" id="IPR011990">
    <property type="entry name" value="TPR-like_helical_dom_sf"/>
</dbReference>
<feature type="repeat" description="PPR" evidence="2">
    <location>
        <begin position="403"/>
        <end position="437"/>
    </location>
</feature>
<reference evidence="4 5" key="1">
    <citation type="submission" date="2024-02" db="EMBL/GenBank/DDBJ databases">
        <authorList>
            <person name="Chen Y."/>
            <person name="Shah S."/>
            <person name="Dougan E. K."/>
            <person name="Thang M."/>
            <person name="Chan C."/>
        </authorList>
    </citation>
    <scope>NUCLEOTIDE SEQUENCE [LARGE SCALE GENOMIC DNA]</scope>
</reference>
<feature type="region of interest" description="Disordered" evidence="3">
    <location>
        <begin position="149"/>
        <end position="173"/>
    </location>
</feature>
<feature type="region of interest" description="Disordered" evidence="3">
    <location>
        <begin position="32"/>
        <end position="54"/>
    </location>
</feature>
<feature type="compositionally biased region" description="Basic and acidic residues" evidence="3">
    <location>
        <begin position="43"/>
        <end position="54"/>
    </location>
</feature>
<dbReference type="Pfam" id="PF13812">
    <property type="entry name" value="PPR_3"/>
    <property type="match status" value="2"/>
</dbReference>
<evidence type="ECO:0000256" key="3">
    <source>
        <dbReference type="SAM" id="MobiDB-lite"/>
    </source>
</evidence>
<comment type="caution">
    <text evidence="4">The sequence shown here is derived from an EMBL/GenBank/DDBJ whole genome shotgun (WGS) entry which is preliminary data.</text>
</comment>
<dbReference type="PANTHER" id="PTHR47447">
    <property type="entry name" value="OS03G0856100 PROTEIN"/>
    <property type="match status" value="1"/>
</dbReference>
<evidence type="ECO:0000313" key="4">
    <source>
        <dbReference type="EMBL" id="CAK9074193.1"/>
    </source>
</evidence>
<name>A0ABP0PF05_9DINO</name>
<dbReference type="Pfam" id="PF13041">
    <property type="entry name" value="PPR_2"/>
    <property type="match status" value="1"/>
</dbReference>
<dbReference type="PROSITE" id="PS51375">
    <property type="entry name" value="PPR"/>
    <property type="match status" value="3"/>
</dbReference>
<dbReference type="InterPro" id="IPR002885">
    <property type="entry name" value="PPR_rpt"/>
</dbReference>
<gene>
    <name evidence="4" type="ORF">CCMP2556_LOCUS36560</name>
</gene>
<dbReference type="Gene3D" id="1.25.40.10">
    <property type="entry name" value="Tetratricopeptide repeat domain"/>
    <property type="match status" value="2"/>
</dbReference>
<evidence type="ECO:0000256" key="1">
    <source>
        <dbReference type="ARBA" id="ARBA00022737"/>
    </source>
</evidence>
<dbReference type="EMBL" id="CAXAMN010022984">
    <property type="protein sequence ID" value="CAK9074193.1"/>
    <property type="molecule type" value="Genomic_DNA"/>
</dbReference>
<dbReference type="Proteomes" id="UP001642484">
    <property type="component" value="Unassembled WGS sequence"/>
</dbReference>
<evidence type="ECO:0000313" key="5">
    <source>
        <dbReference type="Proteomes" id="UP001642484"/>
    </source>
</evidence>
<organism evidence="4 5">
    <name type="scientific">Durusdinium trenchii</name>
    <dbReference type="NCBI Taxonomy" id="1381693"/>
    <lineage>
        <taxon>Eukaryota</taxon>
        <taxon>Sar</taxon>
        <taxon>Alveolata</taxon>
        <taxon>Dinophyceae</taxon>
        <taxon>Suessiales</taxon>
        <taxon>Symbiodiniaceae</taxon>
        <taxon>Durusdinium</taxon>
    </lineage>
</organism>
<dbReference type="NCBIfam" id="TIGR00756">
    <property type="entry name" value="PPR"/>
    <property type="match status" value="1"/>
</dbReference>
<evidence type="ECO:0000256" key="2">
    <source>
        <dbReference type="PROSITE-ProRule" id="PRU00708"/>
    </source>
</evidence>
<sequence length="706" mass="77245">MVAMSLPRSLSCTGTWSTQCWQVLPHGTGARLAKGAALPPPSRRPERSPAHARSECHPGSFVRFAAMAHGVASLVVGAKFSGLEGCGQLQHPLPRLRAWNSMDCCAAMLPAVAGARRSTAEHPKLQHDAERLRKVNGLEASLCLAGQDAERRTSTGSGEPPHHDLGLQQGTSTLESASDRLRRDRRLDGGQCYNAALRSLALEDEAWHLWPKAFDLCRKMREDGLEADLGTYNAWHRQLMSIFGFAGKWNWALHLLREVNEARLCPDNISWSSIVNACSHGSHWQVATSCLATMRRVKGQPNVVVYSALIKAYERASQWERAVRILSLMLDGSQPRPNRVTWGAVISSASQGHAWQHALLLLSMARRHELQLITSINIAISACAASKHWRQSLALLDECLAPDLVTFNAFLAACESAQKWESALQTIQTMQQRHFQPDLISFNTWLSTYQKASEWERALDVFKEMSHRGALPDDISYNVVISACHQAAQWQVATGLLCAAASGFDPLSCASGLLVSEEVLERRSSEEALQKAMMLLSGWVAGQMVRGQEPFVLINALAGLLRARSCWPSSADLAFLRRVSAPMVASLMTLCAGGNTMPSPSLAGLATGFFADVLERLKYGTERCDSVVSLHQIVILEAQLASEIWVIPLEQEPSAYALTTWLSFDLELAHSSGPRLALSGELVRPKVATTSGAEKDGFKALGLQIL</sequence>
<protein>
    <recommendedName>
        <fullName evidence="6">Pentatricopeptide repeat-containing protein, chloroplastic</fullName>
    </recommendedName>
</protein>
<feature type="repeat" description="PPR" evidence="2">
    <location>
        <begin position="438"/>
        <end position="472"/>
    </location>
</feature>
<proteinExistence type="predicted"/>
<feature type="repeat" description="PPR" evidence="2">
    <location>
        <begin position="302"/>
        <end position="336"/>
    </location>
</feature>
<dbReference type="PANTHER" id="PTHR47447:SF17">
    <property type="entry name" value="OS12G0638900 PROTEIN"/>
    <property type="match status" value="1"/>
</dbReference>
<keyword evidence="1" id="KW-0677">Repeat</keyword>
<keyword evidence="5" id="KW-1185">Reference proteome</keyword>
<evidence type="ECO:0008006" key="6">
    <source>
        <dbReference type="Google" id="ProtNLM"/>
    </source>
</evidence>